<dbReference type="InterPro" id="IPR027417">
    <property type="entry name" value="P-loop_NTPase"/>
</dbReference>
<dbReference type="EMBL" id="BMAW01117217">
    <property type="protein sequence ID" value="GFT74016.1"/>
    <property type="molecule type" value="Genomic_DNA"/>
</dbReference>
<evidence type="ECO:0000313" key="1">
    <source>
        <dbReference type="EMBL" id="GFT74016.1"/>
    </source>
</evidence>
<dbReference type="AlphaFoldDB" id="A0A8X6U2M1"/>
<dbReference type="OrthoDB" id="196131at2759"/>
<keyword evidence="1" id="KW-0067">ATP-binding</keyword>
<reference evidence="1" key="1">
    <citation type="submission" date="2020-08" db="EMBL/GenBank/DDBJ databases">
        <title>Multicomponent nature underlies the extraordinary mechanical properties of spider dragline silk.</title>
        <authorList>
            <person name="Kono N."/>
            <person name="Nakamura H."/>
            <person name="Mori M."/>
            <person name="Yoshida Y."/>
            <person name="Ohtoshi R."/>
            <person name="Malay A.D."/>
            <person name="Moran D.A.P."/>
            <person name="Tomita M."/>
            <person name="Numata K."/>
            <person name="Arakawa K."/>
        </authorList>
    </citation>
    <scope>NUCLEOTIDE SEQUENCE</scope>
</reference>
<dbReference type="SUPFAM" id="SSF52540">
    <property type="entry name" value="P-loop containing nucleoside triphosphate hydrolases"/>
    <property type="match status" value="1"/>
</dbReference>
<keyword evidence="1" id="KW-0547">Nucleotide-binding</keyword>
<gene>
    <name evidence="1" type="primary">DDX5</name>
    <name evidence="1" type="ORF">NPIL_579521</name>
</gene>
<organism evidence="1 2">
    <name type="scientific">Nephila pilipes</name>
    <name type="common">Giant wood spider</name>
    <name type="synonym">Nephila maculata</name>
    <dbReference type="NCBI Taxonomy" id="299642"/>
    <lineage>
        <taxon>Eukaryota</taxon>
        <taxon>Metazoa</taxon>
        <taxon>Ecdysozoa</taxon>
        <taxon>Arthropoda</taxon>
        <taxon>Chelicerata</taxon>
        <taxon>Arachnida</taxon>
        <taxon>Araneae</taxon>
        <taxon>Araneomorphae</taxon>
        <taxon>Entelegynae</taxon>
        <taxon>Araneoidea</taxon>
        <taxon>Nephilidae</taxon>
        <taxon>Nephila</taxon>
    </lineage>
</organism>
<dbReference type="Gene3D" id="3.40.50.300">
    <property type="entry name" value="P-loop containing nucleotide triphosphate hydrolases"/>
    <property type="match status" value="2"/>
</dbReference>
<proteinExistence type="predicted"/>
<keyword evidence="1" id="KW-0378">Hydrolase</keyword>
<dbReference type="GO" id="GO:0004386">
    <property type="term" value="F:helicase activity"/>
    <property type="evidence" value="ECO:0007669"/>
    <property type="project" value="UniProtKB-KW"/>
</dbReference>
<keyword evidence="1" id="KW-0347">Helicase</keyword>
<name>A0A8X6U2M1_NEPPI</name>
<dbReference type="PANTHER" id="PTHR47958">
    <property type="entry name" value="ATP-DEPENDENT RNA HELICASE DBP3"/>
    <property type="match status" value="1"/>
</dbReference>
<comment type="caution">
    <text evidence="1">The sequence shown here is derived from an EMBL/GenBank/DDBJ whole genome shotgun (WGS) entry which is preliminary data.</text>
</comment>
<feature type="non-terminal residue" evidence="1">
    <location>
        <position position="1"/>
    </location>
</feature>
<protein>
    <submittedName>
        <fullName evidence="1">Probable ATP-dependent RNA helicase DDX5</fullName>
    </submittedName>
</protein>
<dbReference type="Proteomes" id="UP000887013">
    <property type="component" value="Unassembled WGS sequence"/>
</dbReference>
<accession>A0A8X6U2M1</accession>
<sequence length="95" mass="11125">PDRQTVMFSATWPKAVQRLAEDFLDDYVQVNIGALQISANHNITQIVDVIEEDEKEDKLLRLMQEIMNEQENKTIIFAETKRRVDEITSYLREKG</sequence>
<keyword evidence="2" id="KW-1185">Reference proteome</keyword>
<evidence type="ECO:0000313" key="2">
    <source>
        <dbReference type="Proteomes" id="UP000887013"/>
    </source>
</evidence>